<evidence type="ECO:0000259" key="1">
    <source>
        <dbReference type="Pfam" id="PF12937"/>
    </source>
</evidence>
<dbReference type="Gene3D" id="3.80.10.10">
    <property type="entry name" value="Ribonuclease Inhibitor"/>
    <property type="match status" value="1"/>
</dbReference>
<dbReference type="EMBL" id="KN882022">
    <property type="protein sequence ID" value="KIY46837.1"/>
    <property type="molecule type" value="Genomic_DNA"/>
</dbReference>
<evidence type="ECO:0000313" key="3">
    <source>
        <dbReference type="Proteomes" id="UP000054144"/>
    </source>
</evidence>
<keyword evidence="3" id="KW-1185">Reference proteome</keyword>
<accession>A0A0D7A775</accession>
<feature type="domain" description="F-box" evidence="1">
    <location>
        <begin position="66"/>
        <end position="116"/>
    </location>
</feature>
<dbReference type="InterPro" id="IPR036047">
    <property type="entry name" value="F-box-like_dom_sf"/>
</dbReference>
<reference evidence="2 3" key="1">
    <citation type="journal article" date="2015" name="Fungal Genet. Biol.">
        <title>Evolution of novel wood decay mechanisms in Agaricales revealed by the genome sequences of Fistulina hepatica and Cylindrobasidium torrendii.</title>
        <authorList>
            <person name="Floudas D."/>
            <person name="Held B.W."/>
            <person name="Riley R."/>
            <person name="Nagy L.G."/>
            <person name="Koehler G."/>
            <person name="Ransdell A.S."/>
            <person name="Younus H."/>
            <person name="Chow J."/>
            <person name="Chiniquy J."/>
            <person name="Lipzen A."/>
            <person name="Tritt A."/>
            <person name="Sun H."/>
            <person name="Haridas S."/>
            <person name="LaButti K."/>
            <person name="Ohm R.A."/>
            <person name="Kues U."/>
            <person name="Blanchette R.A."/>
            <person name="Grigoriev I.V."/>
            <person name="Minto R.E."/>
            <person name="Hibbett D.S."/>
        </authorList>
    </citation>
    <scope>NUCLEOTIDE SEQUENCE [LARGE SCALE GENOMIC DNA]</scope>
    <source>
        <strain evidence="2 3">ATCC 64428</strain>
    </source>
</reference>
<organism evidence="2 3">
    <name type="scientific">Fistulina hepatica ATCC 64428</name>
    <dbReference type="NCBI Taxonomy" id="1128425"/>
    <lineage>
        <taxon>Eukaryota</taxon>
        <taxon>Fungi</taxon>
        <taxon>Dikarya</taxon>
        <taxon>Basidiomycota</taxon>
        <taxon>Agaricomycotina</taxon>
        <taxon>Agaricomycetes</taxon>
        <taxon>Agaricomycetidae</taxon>
        <taxon>Agaricales</taxon>
        <taxon>Fistulinaceae</taxon>
        <taxon>Fistulina</taxon>
    </lineage>
</organism>
<name>A0A0D7A775_9AGAR</name>
<proteinExistence type="predicted"/>
<dbReference type="SUPFAM" id="SSF81383">
    <property type="entry name" value="F-box domain"/>
    <property type="match status" value="1"/>
</dbReference>
<dbReference type="InterPro" id="IPR001810">
    <property type="entry name" value="F-box_dom"/>
</dbReference>
<protein>
    <recommendedName>
        <fullName evidence="1">F-box domain-containing protein</fullName>
    </recommendedName>
</protein>
<dbReference type="Pfam" id="PF12937">
    <property type="entry name" value="F-box-like"/>
    <property type="match status" value="1"/>
</dbReference>
<dbReference type="InterPro" id="IPR032675">
    <property type="entry name" value="LRR_dom_sf"/>
</dbReference>
<dbReference type="Proteomes" id="UP000054144">
    <property type="component" value="Unassembled WGS sequence"/>
</dbReference>
<dbReference type="Gene3D" id="1.20.1280.50">
    <property type="match status" value="1"/>
</dbReference>
<dbReference type="SUPFAM" id="SSF52047">
    <property type="entry name" value="RNI-like"/>
    <property type="match status" value="1"/>
</dbReference>
<dbReference type="AlphaFoldDB" id="A0A0D7A775"/>
<evidence type="ECO:0000313" key="2">
    <source>
        <dbReference type="EMBL" id="KIY46837.1"/>
    </source>
</evidence>
<dbReference type="OrthoDB" id="3203373at2759"/>
<gene>
    <name evidence="2" type="ORF">FISHEDRAFT_75275</name>
</gene>
<sequence>MLSFNDHWRRRRESSVLDVLAKKEEELKLLMCDYASLESALCELRARITDVRHDIQRQRNQLAAIHALPIEILVLVFSLATEHPRPKLVDSSLHLSHVCTSWRALAFGTPSLWARLRMVVRPNDDVLAQHEYRDWFARAQPYLVDVDLTDPRTNAGVALAFLTASGLAAHIGSFALQVHCYQLRGWASTSFPALKHLSIRLGGHVRSEDPVVLFSGSDHLFSLELSGYAVMDKRAPHQMLDFRWQQLIRLNLTAETSPAVRYTLLSQCTQLRFLDIRVTRWHYDIESPVDVVKPVHSVVLAHLTELRVSLEDNGQMSFLAPFSLPVLQICEICYESDAVESDCALHLVEFAKRCFAHLTCFRLVSEGDDDDASRMAALLLPYVHHVDSLSLSAHRPLHSCDLERVSDDSPKYPLPSLRELRVEERCCIPNSNASSCDTFVAFVLSRWQTRNTAQLRVASYWTDGKAELSECHAAQLAACRAEGLKIELRSSDVSLL</sequence>